<reference evidence="1 2" key="1">
    <citation type="submission" date="2020-11" db="EMBL/GenBank/DDBJ databases">
        <title>Arthrobacter antarcticus sp. nov., isolated from Antarctic Soil.</title>
        <authorList>
            <person name="Li J."/>
        </authorList>
    </citation>
    <scope>NUCLEOTIDE SEQUENCE [LARGE SCALE GENOMIC DNA]</scope>
    <source>
        <strain evidence="1 2">Z1-20</strain>
    </source>
</reference>
<proteinExistence type="predicted"/>
<gene>
    <name evidence="1" type="ORF">IV500_02355</name>
</gene>
<keyword evidence="2" id="KW-1185">Reference proteome</keyword>
<sequence length="281" mass="30713">MTAAAEQFRDLCRSSPWKWQSLRFELRFRRAPGFAGTLDRPISQGAVADLLDPAVAAESDRQDPAATAEEEAPVNCWVRRPHALRVEALDGTMLYSTTGINDSKDGLFISGRRKPWLLPAHLVTPVYDDDGLVRRRPEAAYGEPRFGDGRFPALLDPVELAGDRPVPLDYPFANVTEPGPIEQVEHEGRPALESILTANHTYLPTIPGHPLLFPGRTAIRIDAGTGVCVASQSLDGPTAGAGHWLKVLGVDEYMLDDLFVEVSMGLTDVRSHISWDLGPAT</sequence>
<evidence type="ECO:0000313" key="1">
    <source>
        <dbReference type="EMBL" id="MBG0738274.1"/>
    </source>
</evidence>
<dbReference type="Proteomes" id="UP000655366">
    <property type="component" value="Unassembled WGS sequence"/>
</dbReference>
<accession>A0A931CMR3</accession>
<dbReference type="EMBL" id="JADNYM010000003">
    <property type="protein sequence ID" value="MBG0738274.1"/>
    <property type="molecule type" value="Genomic_DNA"/>
</dbReference>
<evidence type="ECO:0000313" key="2">
    <source>
        <dbReference type="Proteomes" id="UP000655366"/>
    </source>
</evidence>
<dbReference type="RefSeq" id="WP_196395231.1">
    <property type="nucleotide sequence ID" value="NZ_JADNYM010000003.1"/>
</dbReference>
<comment type="caution">
    <text evidence="1">The sequence shown here is derived from an EMBL/GenBank/DDBJ whole genome shotgun (WGS) entry which is preliminary data.</text>
</comment>
<organism evidence="1 2">
    <name type="scientific">Arthrobacter terrae</name>
    <dbReference type="NCBI Taxonomy" id="2935737"/>
    <lineage>
        <taxon>Bacteria</taxon>
        <taxon>Bacillati</taxon>
        <taxon>Actinomycetota</taxon>
        <taxon>Actinomycetes</taxon>
        <taxon>Micrococcales</taxon>
        <taxon>Micrococcaceae</taxon>
        <taxon>Arthrobacter</taxon>
    </lineage>
</organism>
<dbReference type="AlphaFoldDB" id="A0A931CMR3"/>
<name>A0A931CMR3_9MICC</name>
<protein>
    <submittedName>
        <fullName evidence="1">Uncharacterized protein</fullName>
    </submittedName>
</protein>